<reference evidence="1" key="1">
    <citation type="journal article" date="2021" name="New Phytol.">
        <title>Evolutionary innovations through gain and loss of genes in the ectomycorrhizal Boletales.</title>
        <authorList>
            <person name="Wu G."/>
            <person name="Miyauchi S."/>
            <person name="Morin E."/>
            <person name="Kuo A."/>
            <person name="Drula E."/>
            <person name="Varga T."/>
            <person name="Kohler A."/>
            <person name="Feng B."/>
            <person name="Cao Y."/>
            <person name="Lipzen A."/>
            <person name="Daum C."/>
            <person name="Hundley H."/>
            <person name="Pangilinan J."/>
            <person name="Johnson J."/>
            <person name="Barry K."/>
            <person name="LaButti K."/>
            <person name="Ng V."/>
            <person name="Ahrendt S."/>
            <person name="Min B."/>
            <person name="Choi I.G."/>
            <person name="Park H."/>
            <person name="Plett J.M."/>
            <person name="Magnuson J."/>
            <person name="Spatafora J.W."/>
            <person name="Nagy L.G."/>
            <person name="Henrissat B."/>
            <person name="Grigoriev I.V."/>
            <person name="Yang Z.L."/>
            <person name="Xu J."/>
            <person name="Martin F.M."/>
        </authorList>
    </citation>
    <scope>NUCLEOTIDE SEQUENCE</scope>
    <source>
        <strain evidence="1">KUC20120723A-06</strain>
    </source>
</reference>
<feature type="non-terminal residue" evidence="1">
    <location>
        <position position="1"/>
    </location>
</feature>
<proteinExistence type="predicted"/>
<organism evidence="1 2">
    <name type="scientific">Leucogyrophana mollusca</name>
    <dbReference type="NCBI Taxonomy" id="85980"/>
    <lineage>
        <taxon>Eukaryota</taxon>
        <taxon>Fungi</taxon>
        <taxon>Dikarya</taxon>
        <taxon>Basidiomycota</taxon>
        <taxon>Agaricomycotina</taxon>
        <taxon>Agaricomycetes</taxon>
        <taxon>Agaricomycetidae</taxon>
        <taxon>Boletales</taxon>
        <taxon>Boletales incertae sedis</taxon>
        <taxon>Leucogyrophana</taxon>
    </lineage>
</organism>
<evidence type="ECO:0000313" key="2">
    <source>
        <dbReference type="Proteomes" id="UP000790709"/>
    </source>
</evidence>
<sequence length="259" mass="29848">FSRSTHNTRIERLWVEVGSQFARSWRAFFHRLERLHHLERDNAAHLWLLHHLFLNEINADCKSFQDEWNAHPISGEGHDRSPCDMRFMGQTQHGLYNDDCAGIDPTVINERFGVHGPEIHRHPAQTGAGHASDEEEDDEDTENVGEEAAHLEADANSHHEPVSVPKHANPFPNDQYEQAFKTALATVVRRDMIPMGYGILQDEWDDDSYPSMEVIRSGRRRGKELRVGLPITKWLPKAVRWCQALDILNRLQFMHEAAL</sequence>
<protein>
    <submittedName>
        <fullName evidence="1">Uncharacterized protein</fullName>
    </submittedName>
</protein>
<accession>A0ACB8B3K1</accession>
<dbReference type="Proteomes" id="UP000790709">
    <property type="component" value="Unassembled WGS sequence"/>
</dbReference>
<dbReference type="EMBL" id="MU266634">
    <property type="protein sequence ID" value="KAH7919743.1"/>
    <property type="molecule type" value="Genomic_DNA"/>
</dbReference>
<keyword evidence="2" id="KW-1185">Reference proteome</keyword>
<gene>
    <name evidence="1" type="ORF">BV22DRAFT_1022427</name>
</gene>
<comment type="caution">
    <text evidence="1">The sequence shown here is derived from an EMBL/GenBank/DDBJ whole genome shotgun (WGS) entry which is preliminary data.</text>
</comment>
<evidence type="ECO:0000313" key="1">
    <source>
        <dbReference type="EMBL" id="KAH7919743.1"/>
    </source>
</evidence>
<name>A0ACB8B3K1_9AGAM</name>